<evidence type="ECO:0000256" key="7">
    <source>
        <dbReference type="ARBA" id="ARBA00039058"/>
    </source>
</evidence>
<comment type="similarity">
    <text evidence="6">Belongs to the acetyltransferase family. OlsB subfamily.</text>
</comment>
<evidence type="ECO:0000256" key="8">
    <source>
        <dbReference type="ARBA" id="ARBA00039866"/>
    </source>
</evidence>
<sequence length="261" mass="29644">MSISEPQFSLRLARDLRDLQAAQRLRYEVFVEELGGTGPLVDHENRLEADEFDPFFDHLLLIDARRDTEEFPGVVGVYRLLTAEKAAQMGRYYSEGEYDLSPLKSSGRRLVELGRSCVHRDYRGGSAMLQLWNGLAEYVLERDIEVMFGVASFHGTDPQGLQQSLSWLHHMHLAPPDLRVTALPEGRQDMNLLPPEALERRAALAEMPPLIKAYLRLGGFVGEGAFIDHAFNTIDICLIIDTARMSERHRSFYTRKQEPSA</sequence>
<dbReference type="RefSeq" id="WP_124963979.1">
    <property type="nucleotide sequence ID" value="NZ_RRAZ01000006.1"/>
</dbReference>
<evidence type="ECO:0000256" key="1">
    <source>
        <dbReference type="ARBA" id="ARBA00005189"/>
    </source>
</evidence>
<dbReference type="EC" id="2.3.2.30" evidence="7"/>
<dbReference type="Gene3D" id="3.40.630.30">
    <property type="match status" value="1"/>
</dbReference>
<gene>
    <name evidence="11" type="ORF">EG244_05320</name>
</gene>
<comment type="caution">
    <text evidence="11">The sequence shown here is derived from an EMBL/GenBank/DDBJ whole genome shotgun (WGS) entry which is preliminary data.</text>
</comment>
<keyword evidence="12" id="KW-1185">Reference proteome</keyword>
<comment type="catalytic activity">
    <reaction evidence="10">
        <text>a (3R)-hydroxyacyl-[ACP] + L-ornithine = a lyso-ornithine lipid + holo-[ACP] + H(+)</text>
        <dbReference type="Rhea" id="RHEA:20633"/>
        <dbReference type="Rhea" id="RHEA-COMP:9685"/>
        <dbReference type="Rhea" id="RHEA-COMP:9945"/>
        <dbReference type="ChEBI" id="CHEBI:15378"/>
        <dbReference type="ChEBI" id="CHEBI:46911"/>
        <dbReference type="ChEBI" id="CHEBI:64479"/>
        <dbReference type="ChEBI" id="CHEBI:78827"/>
        <dbReference type="ChEBI" id="CHEBI:138482"/>
        <dbReference type="EC" id="2.3.2.30"/>
    </reaction>
    <physiologicalReaction direction="left-to-right" evidence="10">
        <dbReference type="Rhea" id="RHEA:20634"/>
    </physiologicalReaction>
</comment>
<keyword evidence="2" id="KW-0444">Lipid biosynthesis</keyword>
<dbReference type="GO" id="GO:0043810">
    <property type="term" value="F:ornithine-acyl [acyl carrier protein] N-acyltransferase activity"/>
    <property type="evidence" value="ECO:0007669"/>
    <property type="project" value="UniProtKB-EC"/>
</dbReference>
<accession>A0A3P3DST5</accession>
<comment type="pathway">
    <text evidence="1">Lipid metabolism.</text>
</comment>
<dbReference type="PANTHER" id="PTHR37323:SF1">
    <property type="entry name" value="L-ORNITHINE N(ALPHA)-ACYLTRANSFERASE"/>
    <property type="match status" value="1"/>
</dbReference>
<keyword evidence="3 11" id="KW-0808">Transferase</keyword>
<evidence type="ECO:0000256" key="4">
    <source>
        <dbReference type="ARBA" id="ARBA00023098"/>
    </source>
</evidence>
<name>A0A3P3DST5_9RHOB</name>
<dbReference type="Pfam" id="PF13444">
    <property type="entry name" value="Acetyltransf_5"/>
    <property type="match status" value="1"/>
</dbReference>
<dbReference type="SUPFAM" id="SSF55729">
    <property type="entry name" value="Acyl-CoA N-acyltransferases (Nat)"/>
    <property type="match status" value="1"/>
</dbReference>
<comment type="function">
    <text evidence="9">Catalyzes the first step in the biosynthesis of ornithine lipids, which are phosphorus-free membrane lipids. Catalyzes the 3-hydroxyacyl-acyl carrier protein-dependent acylation of ornithine to form lyso-ornithine lipid (LOL).</text>
</comment>
<evidence type="ECO:0000256" key="6">
    <source>
        <dbReference type="ARBA" id="ARBA00038095"/>
    </source>
</evidence>
<dbReference type="Proteomes" id="UP000282125">
    <property type="component" value="Unassembled WGS sequence"/>
</dbReference>
<keyword evidence="5" id="KW-0012">Acyltransferase</keyword>
<organism evidence="11 12">
    <name type="scientific">Falsigemmobacter faecalis</name>
    <dbReference type="NCBI Taxonomy" id="2488730"/>
    <lineage>
        <taxon>Bacteria</taxon>
        <taxon>Pseudomonadati</taxon>
        <taxon>Pseudomonadota</taxon>
        <taxon>Alphaproteobacteria</taxon>
        <taxon>Rhodobacterales</taxon>
        <taxon>Paracoccaceae</taxon>
        <taxon>Falsigemmobacter</taxon>
    </lineage>
</organism>
<proteinExistence type="inferred from homology"/>
<evidence type="ECO:0000256" key="2">
    <source>
        <dbReference type="ARBA" id="ARBA00022516"/>
    </source>
</evidence>
<dbReference type="InterPro" id="IPR016181">
    <property type="entry name" value="Acyl_CoA_acyltransferase"/>
</dbReference>
<evidence type="ECO:0000256" key="5">
    <source>
        <dbReference type="ARBA" id="ARBA00023315"/>
    </source>
</evidence>
<dbReference type="EMBL" id="RRAZ01000006">
    <property type="protein sequence ID" value="RRH76592.1"/>
    <property type="molecule type" value="Genomic_DNA"/>
</dbReference>
<evidence type="ECO:0000256" key="9">
    <source>
        <dbReference type="ARBA" id="ARBA00045724"/>
    </source>
</evidence>
<dbReference type="PANTHER" id="PTHR37323">
    <property type="entry name" value="GCN5-RELATED N-ACETYLTRANSFERASE"/>
    <property type="match status" value="1"/>
</dbReference>
<dbReference type="GO" id="GO:0006629">
    <property type="term" value="P:lipid metabolic process"/>
    <property type="evidence" value="ECO:0007669"/>
    <property type="project" value="UniProtKB-KW"/>
</dbReference>
<evidence type="ECO:0000313" key="12">
    <source>
        <dbReference type="Proteomes" id="UP000282125"/>
    </source>
</evidence>
<reference evidence="11 12" key="1">
    <citation type="submission" date="2018-11" db="EMBL/GenBank/DDBJ databases">
        <title>Gemmobacter sp. nov., YIM 102744-1 draft genome.</title>
        <authorList>
            <person name="Li G."/>
            <person name="Jiang Y."/>
        </authorList>
    </citation>
    <scope>NUCLEOTIDE SEQUENCE [LARGE SCALE GENOMIC DNA]</scope>
    <source>
        <strain evidence="11 12">YIM 102744-1</strain>
    </source>
</reference>
<dbReference type="InterPro" id="IPR052351">
    <property type="entry name" value="Ornithine_N-alpha-AT"/>
</dbReference>
<dbReference type="OrthoDB" id="9787072at2"/>
<dbReference type="AlphaFoldDB" id="A0A3P3DST5"/>
<evidence type="ECO:0000256" key="10">
    <source>
        <dbReference type="ARBA" id="ARBA00047785"/>
    </source>
</evidence>
<protein>
    <recommendedName>
        <fullName evidence="8">L-ornithine N(alpha)-acyltransferase</fullName>
        <ecNumber evidence="7">2.3.2.30</ecNumber>
    </recommendedName>
</protein>
<keyword evidence="4" id="KW-0443">Lipid metabolism</keyword>
<evidence type="ECO:0000256" key="3">
    <source>
        <dbReference type="ARBA" id="ARBA00022679"/>
    </source>
</evidence>
<evidence type="ECO:0000313" key="11">
    <source>
        <dbReference type="EMBL" id="RRH76592.1"/>
    </source>
</evidence>